<name>A0ABR3MA04_9TELE</name>
<feature type="domain" description="Cadherin" evidence="13">
    <location>
        <begin position="338"/>
        <end position="442"/>
    </location>
</feature>
<keyword evidence="5" id="KW-0130">Cell adhesion</keyword>
<feature type="transmembrane region" description="Helical" evidence="11">
    <location>
        <begin position="678"/>
        <end position="702"/>
    </location>
</feature>
<dbReference type="InterPro" id="IPR050174">
    <property type="entry name" value="Protocadherin/Cadherin-CA"/>
</dbReference>
<dbReference type="PROSITE" id="PS50268">
    <property type="entry name" value="CADHERIN_2"/>
    <property type="match status" value="6"/>
</dbReference>
<dbReference type="InterPro" id="IPR015919">
    <property type="entry name" value="Cadherin-like_sf"/>
</dbReference>
<dbReference type="PROSITE" id="PS00232">
    <property type="entry name" value="CADHERIN_1"/>
    <property type="match status" value="3"/>
</dbReference>
<feature type="domain" description="Cadherin" evidence="13">
    <location>
        <begin position="121"/>
        <end position="229"/>
    </location>
</feature>
<gene>
    <name evidence="14" type="ORF">QQF64_007187</name>
</gene>
<reference evidence="14 15" key="1">
    <citation type="submission" date="2023-09" db="EMBL/GenBank/DDBJ databases">
        <authorList>
            <person name="Wang M."/>
        </authorList>
    </citation>
    <scope>NUCLEOTIDE SEQUENCE [LARGE SCALE GENOMIC DNA]</scope>
    <source>
        <strain evidence="14">GT-2023</strain>
        <tissue evidence="14">Liver</tissue>
    </source>
</reference>
<dbReference type="Pfam" id="PF16492">
    <property type="entry name" value="Cadherin_C_2"/>
    <property type="match status" value="1"/>
</dbReference>
<feature type="domain" description="Cadherin" evidence="13">
    <location>
        <begin position="566"/>
        <end position="656"/>
    </location>
</feature>
<dbReference type="PANTHER" id="PTHR24028:SF348">
    <property type="entry name" value="PROTOCADHERIN 10"/>
    <property type="match status" value="1"/>
</dbReference>
<dbReference type="EMBL" id="JAYMGO010000014">
    <property type="protein sequence ID" value="KAL1261922.1"/>
    <property type="molecule type" value="Genomic_DNA"/>
</dbReference>
<feature type="domain" description="Cadherin" evidence="13">
    <location>
        <begin position="14"/>
        <end position="120"/>
    </location>
</feature>
<evidence type="ECO:0000256" key="1">
    <source>
        <dbReference type="ARBA" id="ARBA00004167"/>
    </source>
</evidence>
<feature type="compositionally biased region" description="Basic residues" evidence="10">
    <location>
        <begin position="986"/>
        <end position="995"/>
    </location>
</feature>
<keyword evidence="8" id="KW-0325">Glycoprotein</keyword>
<keyword evidence="7 11" id="KW-0472">Membrane</keyword>
<dbReference type="Proteomes" id="UP001558613">
    <property type="component" value="Unassembled WGS sequence"/>
</dbReference>
<feature type="region of interest" description="Disordered" evidence="10">
    <location>
        <begin position="871"/>
        <end position="902"/>
    </location>
</feature>
<evidence type="ECO:0000256" key="8">
    <source>
        <dbReference type="ARBA" id="ARBA00023180"/>
    </source>
</evidence>
<evidence type="ECO:0000313" key="14">
    <source>
        <dbReference type="EMBL" id="KAL1261922.1"/>
    </source>
</evidence>
<evidence type="ECO:0000256" key="10">
    <source>
        <dbReference type="SAM" id="MobiDB-lite"/>
    </source>
</evidence>
<dbReference type="SUPFAM" id="SSF49313">
    <property type="entry name" value="Cadherin-like"/>
    <property type="match status" value="6"/>
</dbReference>
<sequence length="1028" mass="113004">MFVFLLLLCLADGVVSQIRYSVPEEAEHGTFVGNIAEDLGLDLTKLSSRRFQVVPSSRTPYLEVNLENGVLFVNEKIDRERICKQSASCLLHLEVFLENPLELFRVEIEVVDINDNPPSFPETDITVEISESATPGTRFPLESAFDPDVGSNALRTYDITNNNYFYLDVQTQTDGNKFAELVLEKPLDREQQAMHRYVLTAVDGGQPPRTGTALLVVRVLDSNDNVPVFDQPVYSVNLAENAPVGTLVIQLNATDSDEGPNGEVIYSFSNHISSRVKELFDIDARTGRIEVRGEVDFEESGLYQIYVQAKDMGPNAVPAHCKVLVKVTDVNDNAPEIIFSTVTESVSENAATGTVIALLSVTDKDSEDNGQTHVEILGDVPFKLKTSFRNYYTIVTDGPLNRETVEAYTVTVVARDKGIPSLATSKSIKVHVSDENDNAPTFTQPVYDVYVTENNVPGAYIYAVSAVDPDVGQNAYITYSIVECEIQGMSVVTYVSINSENGYLYALRSFDYEQLKDFSFMVQARDSGSPELWSNATVNVIIVDQNDNAPSVIAPLGKNGTAREPLPRSAEPGYLVTRIVAMDADDGENARLSYSIQRGNENGMFRMDWRTGELRTARRVSVKRDPQQLYELLIEVRDHGQPPMSCSAVVQVTLVDSLVEGHSGERGTAKAKDASLDLTLILIIALGSVSFIFLLAMIVLAVRCQKDKKLNIYSTCLASDCCCLVGCGSCGSGGCCGRQARAARKKKKLSKSDIMLVQSTNTANVSVASAAQVPVEESGSFGSLHQSQNYCYQVCLTPESAKTDLMFLKACSPSRSNDTEHNPCGAIVTGYTDQQQPDIISNGSLLSSETKHQRAELSYLVDRPRRVNSSAFQEADIVSSKDSGHGDSEQGDSDHDAMHRGHSSGADLFSNCTEECKALGHSDRCWMPSFVPTEARQGADYRSNLHVPGMDSVPDSEVFEGETLAGDQSFSTFGKETPHHPNQMHQHQHQHHQHHLNASTLERKEFDALLCNSRMPYKAACLSRKRIC</sequence>
<dbReference type="InterPro" id="IPR013164">
    <property type="entry name" value="Cadherin_N"/>
</dbReference>
<evidence type="ECO:0000256" key="12">
    <source>
        <dbReference type="SAM" id="SignalP"/>
    </source>
</evidence>
<evidence type="ECO:0000256" key="7">
    <source>
        <dbReference type="ARBA" id="ARBA00023136"/>
    </source>
</evidence>
<evidence type="ECO:0000259" key="13">
    <source>
        <dbReference type="PROSITE" id="PS50268"/>
    </source>
</evidence>
<feature type="chain" id="PRO_5045909734" description="Cadherin domain-containing protein" evidence="12">
    <location>
        <begin position="17"/>
        <end position="1028"/>
    </location>
</feature>
<keyword evidence="6 11" id="KW-1133">Transmembrane helix</keyword>
<evidence type="ECO:0000256" key="9">
    <source>
        <dbReference type="PROSITE-ProRule" id="PRU00043"/>
    </source>
</evidence>
<evidence type="ECO:0000256" key="5">
    <source>
        <dbReference type="ARBA" id="ARBA00022889"/>
    </source>
</evidence>
<dbReference type="Pfam" id="PF00028">
    <property type="entry name" value="Cadherin"/>
    <property type="match status" value="5"/>
</dbReference>
<keyword evidence="4 9" id="KW-0106">Calcium</keyword>
<evidence type="ECO:0000256" key="11">
    <source>
        <dbReference type="SAM" id="Phobius"/>
    </source>
</evidence>
<feature type="signal peptide" evidence="12">
    <location>
        <begin position="1"/>
        <end position="16"/>
    </location>
</feature>
<dbReference type="PANTHER" id="PTHR24028">
    <property type="entry name" value="CADHERIN-87A"/>
    <property type="match status" value="1"/>
</dbReference>
<dbReference type="PRINTS" id="PR00205">
    <property type="entry name" value="CADHERIN"/>
</dbReference>
<keyword evidence="15" id="KW-1185">Reference proteome</keyword>
<dbReference type="InterPro" id="IPR032455">
    <property type="entry name" value="Cadherin_C"/>
</dbReference>
<keyword evidence="3" id="KW-0677">Repeat</keyword>
<accession>A0ABR3MA04</accession>
<proteinExistence type="predicted"/>
<dbReference type="SMART" id="SM00112">
    <property type="entry name" value="CA"/>
    <property type="match status" value="6"/>
</dbReference>
<dbReference type="CDD" id="cd11304">
    <property type="entry name" value="Cadherin_repeat"/>
    <property type="match status" value="6"/>
</dbReference>
<protein>
    <recommendedName>
        <fullName evidence="13">Cadherin domain-containing protein</fullName>
    </recommendedName>
</protein>
<feature type="region of interest" description="Disordered" evidence="10">
    <location>
        <begin position="968"/>
        <end position="997"/>
    </location>
</feature>
<feature type="domain" description="Cadherin" evidence="13">
    <location>
        <begin position="230"/>
        <end position="337"/>
    </location>
</feature>
<feature type="domain" description="Cadherin" evidence="13">
    <location>
        <begin position="443"/>
        <end position="552"/>
    </location>
</feature>
<dbReference type="Pfam" id="PF08266">
    <property type="entry name" value="Cadherin_2"/>
    <property type="match status" value="1"/>
</dbReference>
<evidence type="ECO:0000313" key="15">
    <source>
        <dbReference type="Proteomes" id="UP001558613"/>
    </source>
</evidence>
<organism evidence="14 15">
    <name type="scientific">Cirrhinus molitorella</name>
    <name type="common">mud carp</name>
    <dbReference type="NCBI Taxonomy" id="172907"/>
    <lineage>
        <taxon>Eukaryota</taxon>
        <taxon>Metazoa</taxon>
        <taxon>Chordata</taxon>
        <taxon>Craniata</taxon>
        <taxon>Vertebrata</taxon>
        <taxon>Euteleostomi</taxon>
        <taxon>Actinopterygii</taxon>
        <taxon>Neopterygii</taxon>
        <taxon>Teleostei</taxon>
        <taxon>Ostariophysi</taxon>
        <taxon>Cypriniformes</taxon>
        <taxon>Cyprinidae</taxon>
        <taxon>Labeoninae</taxon>
        <taxon>Labeonini</taxon>
        <taxon>Cirrhinus</taxon>
    </lineage>
</organism>
<evidence type="ECO:0000256" key="4">
    <source>
        <dbReference type="ARBA" id="ARBA00022837"/>
    </source>
</evidence>
<evidence type="ECO:0000256" key="2">
    <source>
        <dbReference type="ARBA" id="ARBA00022692"/>
    </source>
</evidence>
<evidence type="ECO:0000256" key="6">
    <source>
        <dbReference type="ARBA" id="ARBA00022989"/>
    </source>
</evidence>
<comment type="caution">
    <text evidence="14">The sequence shown here is derived from an EMBL/GenBank/DDBJ whole genome shotgun (WGS) entry which is preliminary data.</text>
</comment>
<comment type="subcellular location">
    <subcellularLocation>
        <location evidence="1">Membrane</location>
        <topology evidence="1">Single-pass membrane protein</topology>
    </subcellularLocation>
</comment>
<keyword evidence="2 11" id="KW-0812">Transmembrane</keyword>
<evidence type="ECO:0000256" key="3">
    <source>
        <dbReference type="ARBA" id="ARBA00022737"/>
    </source>
</evidence>
<keyword evidence="12" id="KW-0732">Signal</keyword>
<dbReference type="InterPro" id="IPR002126">
    <property type="entry name" value="Cadherin-like_dom"/>
</dbReference>
<dbReference type="Gene3D" id="2.60.40.60">
    <property type="entry name" value="Cadherins"/>
    <property type="match status" value="6"/>
</dbReference>
<feature type="compositionally biased region" description="Basic and acidic residues" evidence="10">
    <location>
        <begin position="882"/>
        <end position="899"/>
    </location>
</feature>
<dbReference type="InterPro" id="IPR020894">
    <property type="entry name" value="Cadherin_CS"/>
</dbReference>